<reference evidence="3" key="2">
    <citation type="submission" date="2013-10" db="EMBL/GenBank/DDBJ databases">
        <title>Genomic analysis of the causative agents of coccidiosis in chickens.</title>
        <authorList>
            <person name="Reid A.J."/>
            <person name="Blake D."/>
            <person name="Billington K."/>
            <person name="Browne H."/>
            <person name="Dunn M."/>
            <person name="Hung S."/>
            <person name="Kawahara F."/>
            <person name="Miranda-Saavedra D."/>
            <person name="Mourier T."/>
            <person name="Nagra H."/>
            <person name="Otto T.D."/>
            <person name="Rawlings N."/>
            <person name="Sanchez A."/>
            <person name="Sanders M."/>
            <person name="Subramaniam C."/>
            <person name="Tay Y."/>
            <person name="Dear P."/>
            <person name="Doerig C."/>
            <person name="Gruber A."/>
            <person name="Parkinson J."/>
            <person name="Shirley M."/>
            <person name="Wan K.L."/>
            <person name="Berriman M."/>
            <person name="Tomley F."/>
            <person name="Pain A."/>
        </authorList>
    </citation>
    <scope>NUCLEOTIDE SEQUENCE [LARGE SCALE GENOMIC DNA]</scope>
    <source>
        <strain evidence="3">Houghton</strain>
    </source>
</reference>
<dbReference type="Pfam" id="PF10564">
    <property type="entry name" value="MAR_sialic_bdg"/>
    <property type="match status" value="1"/>
</dbReference>
<keyword evidence="1" id="KW-0732">Signal</keyword>
<gene>
    <name evidence="3" type="ORF">ETH_00020995</name>
</gene>
<dbReference type="PROSITE" id="PS51257">
    <property type="entry name" value="PROKAR_LIPOPROTEIN"/>
    <property type="match status" value="1"/>
</dbReference>
<sequence>MKFFASRSLGAAAIALAVSCTASANCGTQGGVQEPPSILHRAMDGLCLETFARACIENPHFCVEAVARRGVGGSSQREEAWRCYSVKELDFSLSRRECVDDCGDIIECQGAVSENSLEHLSVTDRLVKLLEDARHGTCKMQKRSGNVALQR</sequence>
<dbReference type="EMBL" id="HG675067">
    <property type="protein sequence ID" value="CDJ40272.1"/>
    <property type="molecule type" value="Genomic_DNA"/>
</dbReference>
<accession>H9B954</accession>
<evidence type="ECO:0000313" key="3">
    <source>
        <dbReference type="EMBL" id="CDJ40272.1"/>
    </source>
</evidence>
<feature type="chain" id="PRO_5010835004" evidence="1">
    <location>
        <begin position="25"/>
        <end position="151"/>
    </location>
</feature>
<dbReference type="VEuPathDB" id="ToxoDB:ETH_00020995"/>
<dbReference type="Proteomes" id="UP000030747">
    <property type="component" value="Unassembled WGS sequence"/>
</dbReference>
<name>H9B954_EIMTE</name>
<dbReference type="GeneID" id="25253317"/>
<dbReference type="InterPro" id="IPR019562">
    <property type="entry name" value="Micronemal-adhesive-rpt_sia-bd"/>
</dbReference>
<evidence type="ECO:0000313" key="2">
    <source>
        <dbReference type="EMBL" id="AET50514.1"/>
    </source>
</evidence>
<reference evidence="2" key="1">
    <citation type="journal article" date="2012" name="BMC Genomics">
        <title>Characterisation of full-length cDNA sequences provides insights into the Eimeria tenella transcriptome.</title>
        <authorList>
            <person name="Amiruddin N."/>
            <person name="Lee X.W."/>
            <person name="Blake D.P."/>
            <person name="Suzuki Y."/>
            <person name="Tay Y.L."/>
            <person name="Lim L.S."/>
            <person name="Tomley F.M."/>
            <person name="Watanabe J."/>
            <person name="Sugimoto C."/>
            <person name="Wan K.L."/>
        </authorList>
    </citation>
    <scope>NUCLEOTIDE SEQUENCE</scope>
    <source>
        <strain evidence="2">Houghton</strain>
    </source>
</reference>
<evidence type="ECO:0000256" key="1">
    <source>
        <dbReference type="SAM" id="SignalP"/>
    </source>
</evidence>
<proteinExistence type="evidence at transcript level"/>
<keyword evidence="4" id="KW-1185">Reference proteome</keyword>
<dbReference type="OrthoDB" id="347403at2759"/>
<dbReference type="RefSeq" id="XP_013231025.1">
    <property type="nucleotide sequence ID" value="XM_013375571.1"/>
</dbReference>
<protein>
    <submittedName>
        <fullName evidence="2">Uncharacterized protein</fullName>
    </submittedName>
</protein>
<organism evidence="2">
    <name type="scientific">Eimeria tenella</name>
    <name type="common">Coccidian parasite</name>
    <dbReference type="NCBI Taxonomy" id="5802"/>
    <lineage>
        <taxon>Eukaryota</taxon>
        <taxon>Sar</taxon>
        <taxon>Alveolata</taxon>
        <taxon>Apicomplexa</taxon>
        <taxon>Conoidasida</taxon>
        <taxon>Coccidia</taxon>
        <taxon>Eucoccidiorida</taxon>
        <taxon>Eimeriorina</taxon>
        <taxon>Eimeriidae</taxon>
        <taxon>Eimeria</taxon>
    </lineage>
</organism>
<feature type="signal peptide" evidence="1">
    <location>
        <begin position="1"/>
        <end position="24"/>
    </location>
</feature>
<dbReference type="EMBL" id="JN987291">
    <property type="protein sequence ID" value="AET50514.1"/>
    <property type="molecule type" value="mRNA"/>
</dbReference>
<dbReference type="AlphaFoldDB" id="H9B954"/>
<dbReference type="VEuPathDB" id="ToxoDB:ETH2_0303100"/>
<reference evidence="3" key="3">
    <citation type="submission" date="2013-10" db="EMBL/GenBank/DDBJ databases">
        <authorList>
            <person name="Aslett M."/>
        </authorList>
    </citation>
    <scope>NUCLEOTIDE SEQUENCE [LARGE SCALE GENOMIC DNA]</scope>
    <source>
        <strain evidence="3">Houghton</strain>
    </source>
</reference>
<evidence type="ECO:0000313" key="4">
    <source>
        <dbReference type="Proteomes" id="UP000030747"/>
    </source>
</evidence>
<dbReference type="Gene3D" id="3.90.640.70">
    <property type="match status" value="1"/>
</dbReference>